<organism evidence="5 6">
    <name type="scientific">Caulobacter segnis</name>
    <dbReference type="NCBI Taxonomy" id="88688"/>
    <lineage>
        <taxon>Bacteria</taxon>
        <taxon>Pseudomonadati</taxon>
        <taxon>Pseudomonadota</taxon>
        <taxon>Alphaproteobacteria</taxon>
        <taxon>Caulobacterales</taxon>
        <taxon>Caulobacteraceae</taxon>
        <taxon>Caulobacter</taxon>
    </lineage>
</organism>
<comment type="similarity">
    <text evidence="1">Belongs to the type-I restriction system S methylase family.</text>
</comment>
<name>A0A2W5V3N4_9CAUL</name>
<evidence type="ECO:0000256" key="3">
    <source>
        <dbReference type="ARBA" id="ARBA00023125"/>
    </source>
</evidence>
<protein>
    <recommendedName>
        <fullName evidence="4">Type I restriction modification DNA specificity domain-containing protein</fullName>
    </recommendedName>
</protein>
<comment type="caution">
    <text evidence="5">The sequence shown here is derived from an EMBL/GenBank/DDBJ whole genome shotgun (WGS) entry which is preliminary data.</text>
</comment>
<reference evidence="5 6" key="1">
    <citation type="submission" date="2017-08" db="EMBL/GenBank/DDBJ databases">
        <title>Infants hospitalized years apart are colonized by the same room-sourced microbial strains.</title>
        <authorList>
            <person name="Brooks B."/>
            <person name="Olm M.R."/>
            <person name="Firek B.A."/>
            <person name="Baker R."/>
            <person name="Thomas B.C."/>
            <person name="Morowitz M.J."/>
            <person name="Banfield J.F."/>
        </authorList>
    </citation>
    <scope>NUCLEOTIDE SEQUENCE [LARGE SCALE GENOMIC DNA]</scope>
    <source>
        <strain evidence="5">S2_003_000_R2_4</strain>
    </source>
</reference>
<dbReference type="Pfam" id="PF01420">
    <property type="entry name" value="Methylase_S"/>
    <property type="match status" value="1"/>
</dbReference>
<dbReference type="InterPro" id="IPR044946">
    <property type="entry name" value="Restrct_endonuc_typeI_TRD_sf"/>
</dbReference>
<evidence type="ECO:0000259" key="4">
    <source>
        <dbReference type="Pfam" id="PF01420"/>
    </source>
</evidence>
<dbReference type="GO" id="GO:0009307">
    <property type="term" value="P:DNA restriction-modification system"/>
    <property type="evidence" value="ECO:0007669"/>
    <property type="project" value="UniProtKB-KW"/>
</dbReference>
<evidence type="ECO:0000313" key="5">
    <source>
        <dbReference type="EMBL" id="PZR34420.1"/>
    </source>
</evidence>
<dbReference type="PANTHER" id="PTHR30408">
    <property type="entry name" value="TYPE-1 RESTRICTION ENZYME ECOKI SPECIFICITY PROTEIN"/>
    <property type="match status" value="1"/>
</dbReference>
<proteinExistence type="inferred from homology"/>
<dbReference type="PANTHER" id="PTHR30408:SF12">
    <property type="entry name" value="TYPE I RESTRICTION ENZYME MJAVIII SPECIFICITY SUBUNIT"/>
    <property type="match status" value="1"/>
</dbReference>
<accession>A0A2W5V3N4</accession>
<dbReference type="InterPro" id="IPR000055">
    <property type="entry name" value="Restrct_endonuc_typeI_TRD"/>
</dbReference>
<dbReference type="Proteomes" id="UP000249393">
    <property type="component" value="Unassembled WGS sequence"/>
</dbReference>
<feature type="domain" description="Type I restriction modification DNA specificity" evidence="4">
    <location>
        <begin position="3"/>
        <end position="165"/>
    </location>
</feature>
<keyword evidence="3" id="KW-0238">DNA-binding</keyword>
<gene>
    <name evidence="5" type="ORF">DI526_10465</name>
</gene>
<evidence type="ECO:0000256" key="2">
    <source>
        <dbReference type="ARBA" id="ARBA00022747"/>
    </source>
</evidence>
<evidence type="ECO:0000313" key="6">
    <source>
        <dbReference type="Proteomes" id="UP000249393"/>
    </source>
</evidence>
<dbReference type="SUPFAM" id="SSF116734">
    <property type="entry name" value="DNA methylase specificity domain"/>
    <property type="match status" value="2"/>
</dbReference>
<sequence length="391" mass="43008">MSWPTVRLDECTRVVGGATPSTSVTENWDGEINWATPKDLSDLDSIYISQTPRKITEVGLKSCAAEVLPTGSVLFSSRAPIGHVAITTAPMATNQGFKSFIPNTTLVTAGYLYWWLKANRRFLEGLGNGATFKEVSKAVVSRVQIPLPPLDEQRRIAAILDQADALRRKRRDHASRIAALVSAKFQAMFGDPIGTKLLHPAVELASLIDPSRPITYGILKPGPDLPNGVPYVRVVDIKDGRVLTDQLRCTSPEIAHQYRRSTLRTGDVLMSIRGHVGRMALVPPEAAGANITQDTARLAIVGANPIFVRALMEHPLSKRWMAERTRGIAVQGINLGDLKKFPVLVPPKREQDNFAEFYKEVQLNRSAGDIQLAHLDALFASLQHRAFRGEL</sequence>
<dbReference type="CDD" id="cd17256">
    <property type="entry name" value="RMtype1_S_EcoJA65PI-TRD1-CR1_like"/>
    <property type="match status" value="1"/>
</dbReference>
<dbReference type="Gene3D" id="3.90.220.20">
    <property type="entry name" value="DNA methylase specificity domains"/>
    <property type="match status" value="2"/>
</dbReference>
<keyword evidence="2" id="KW-0680">Restriction system</keyword>
<evidence type="ECO:0000256" key="1">
    <source>
        <dbReference type="ARBA" id="ARBA00010923"/>
    </source>
</evidence>
<dbReference type="AlphaFoldDB" id="A0A2W5V3N4"/>
<dbReference type="RefSeq" id="WP_304277388.1">
    <property type="nucleotide sequence ID" value="NZ_QFQZ01000027.1"/>
</dbReference>
<dbReference type="EMBL" id="QFQZ01000027">
    <property type="protein sequence ID" value="PZR34420.1"/>
    <property type="molecule type" value="Genomic_DNA"/>
</dbReference>
<dbReference type="GO" id="GO:0003677">
    <property type="term" value="F:DNA binding"/>
    <property type="evidence" value="ECO:0007669"/>
    <property type="project" value="UniProtKB-KW"/>
</dbReference>
<dbReference type="InterPro" id="IPR052021">
    <property type="entry name" value="Type-I_RS_S_subunit"/>
</dbReference>
<dbReference type="CDD" id="cd17273">
    <property type="entry name" value="RMtype1_S_EcoJA69PI-TRD1-CR1_like"/>
    <property type="match status" value="1"/>
</dbReference>